<feature type="region of interest" description="Disordered" evidence="1">
    <location>
        <begin position="1"/>
        <end position="34"/>
    </location>
</feature>
<gene>
    <name evidence="2" type="ORF">HD595_005525</name>
</gene>
<evidence type="ECO:0000313" key="3">
    <source>
        <dbReference type="Proteomes" id="UP001320766"/>
    </source>
</evidence>
<sequence>MTPGHPSQGRDDPSAVRAGDAMPDAPPPKTTPLR</sequence>
<organism evidence="2 3">
    <name type="scientific">Nonomuraea roseoviolacea subsp. carminata</name>
    <dbReference type="NCBI Taxonomy" id="160689"/>
    <lineage>
        <taxon>Bacteria</taxon>
        <taxon>Bacillati</taxon>
        <taxon>Actinomycetota</taxon>
        <taxon>Actinomycetes</taxon>
        <taxon>Streptosporangiales</taxon>
        <taxon>Streptosporangiaceae</taxon>
        <taxon>Nonomuraea</taxon>
    </lineage>
</organism>
<proteinExistence type="predicted"/>
<name>A0ABT1K5W3_9ACTN</name>
<comment type="caution">
    <text evidence="2">The sequence shown here is derived from an EMBL/GenBank/DDBJ whole genome shotgun (WGS) entry which is preliminary data.</text>
</comment>
<accession>A0ABT1K5W3</accession>
<feature type="compositionally biased region" description="Pro residues" evidence="1">
    <location>
        <begin position="24"/>
        <end position="34"/>
    </location>
</feature>
<dbReference type="Proteomes" id="UP001320766">
    <property type="component" value="Unassembled WGS sequence"/>
</dbReference>
<keyword evidence="3" id="KW-1185">Reference proteome</keyword>
<protein>
    <submittedName>
        <fullName evidence="2">Uncharacterized protein</fullName>
    </submittedName>
</protein>
<evidence type="ECO:0000313" key="2">
    <source>
        <dbReference type="EMBL" id="MCP2349403.1"/>
    </source>
</evidence>
<evidence type="ECO:0000256" key="1">
    <source>
        <dbReference type="SAM" id="MobiDB-lite"/>
    </source>
</evidence>
<dbReference type="EMBL" id="JAMZEC010000001">
    <property type="protein sequence ID" value="MCP2349403.1"/>
    <property type="molecule type" value="Genomic_DNA"/>
</dbReference>
<reference evidence="2 3" key="1">
    <citation type="submission" date="2022-06" db="EMBL/GenBank/DDBJ databases">
        <title>Sequencing the genomes of 1000 actinobacteria strains.</title>
        <authorList>
            <person name="Klenk H.-P."/>
        </authorList>
    </citation>
    <scope>NUCLEOTIDE SEQUENCE [LARGE SCALE GENOMIC DNA]</scope>
    <source>
        <strain evidence="2 3">DSM 44170</strain>
    </source>
</reference>